<gene>
    <name evidence="9" type="ORF">PGLA1383_LOCUS33968</name>
</gene>
<dbReference type="PRINTS" id="PR00463">
    <property type="entry name" value="EP450I"/>
</dbReference>
<keyword evidence="5 7" id="KW-0408">Iron</keyword>
<comment type="cofactor">
    <cofactor evidence="7">
        <name>heme</name>
        <dbReference type="ChEBI" id="CHEBI:30413"/>
    </cofactor>
</comment>
<evidence type="ECO:0000256" key="7">
    <source>
        <dbReference type="PIRSR" id="PIRSR602401-1"/>
    </source>
</evidence>
<dbReference type="InterPro" id="IPR050196">
    <property type="entry name" value="Cytochrome_P450_Monoox"/>
</dbReference>
<protein>
    <recommendedName>
        <fullName evidence="11">Cytochrome P450</fullName>
    </recommendedName>
</protein>
<dbReference type="Pfam" id="PF00067">
    <property type="entry name" value="p450"/>
    <property type="match status" value="1"/>
</dbReference>
<dbReference type="GO" id="GO:0016705">
    <property type="term" value="F:oxidoreductase activity, acting on paired donors, with incorporation or reduction of molecular oxygen"/>
    <property type="evidence" value="ECO:0007669"/>
    <property type="project" value="InterPro"/>
</dbReference>
<dbReference type="GO" id="GO:0020037">
    <property type="term" value="F:heme binding"/>
    <property type="evidence" value="ECO:0007669"/>
    <property type="project" value="InterPro"/>
</dbReference>
<evidence type="ECO:0000256" key="1">
    <source>
        <dbReference type="ARBA" id="ARBA00010617"/>
    </source>
</evidence>
<dbReference type="EMBL" id="CAJNNV010025833">
    <property type="protein sequence ID" value="CAE8616271.1"/>
    <property type="molecule type" value="Genomic_DNA"/>
</dbReference>
<dbReference type="GO" id="GO:0004497">
    <property type="term" value="F:monooxygenase activity"/>
    <property type="evidence" value="ECO:0007669"/>
    <property type="project" value="UniProtKB-KW"/>
</dbReference>
<dbReference type="InterPro" id="IPR036396">
    <property type="entry name" value="Cyt_P450_sf"/>
</dbReference>
<dbReference type="PANTHER" id="PTHR24291">
    <property type="entry name" value="CYTOCHROME P450 FAMILY 4"/>
    <property type="match status" value="1"/>
</dbReference>
<dbReference type="Proteomes" id="UP000654075">
    <property type="component" value="Unassembled WGS sequence"/>
</dbReference>
<keyword evidence="10" id="KW-1185">Reference proteome</keyword>
<dbReference type="GO" id="GO:0005506">
    <property type="term" value="F:iron ion binding"/>
    <property type="evidence" value="ECO:0007669"/>
    <property type="project" value="InterPro"/>
</dbReference>
<name>A0A813G0B2_POLGL</name>
<dbReference type="InterPro" id="IPR001128">
    <property type="entry name" value="Cyt_P450"/>
</dbReference>
<evidence type="ECO:0000256" key="6">
    <source>
        <dbReference type="ARBA" id="ARBA00023033"/>
    </source>
</evidence>
<dbReference type="OrthoDB" id="1470350at2759"/>
<accession>A0A813G0B2</accession>
<dbReference type="PRINTS" id="PR00385">
    <property type="entry name" value="P450"/>
</dbReference>
<reference evidence="9" key="1">
    <citation type="submission" date="2021-02" db="EMBL/GenBank/DDBJ databases">
        <authorList>
            <person name="Dougan E. K."/>
            <person name="Rhodes N."/>
            <person name="Thang M."/>
            <person name="Chan C."/>
        </authorList>
    </citation>
    <scope>NUCLEOTIDE SEQUENCE</scope>
</reference>
<evidence type="ECO:0000256" key="8">
    <source>
        <dbReference type="SAM" id="Phobius"/>
    </source>
</evidence>
<evidence type="ECO:0000256" key="3">
    <source>
        <dbReference type="ARBA" id="ARBA00022723"/>
    </source>
</evidence>
<keyword evidence="3 7" id="KW-0479">Metal-binding</keyword>
<comment type="caution">
    <text evidence="9">The sequence shown here is derived from an EMBL/GenBank/DDBJ whole genome shotgun (WGS) entry which is preliminary data.</text>
</comment>
<organism evidence="9 10">
    <name type="scientific">Polarella glacialis</name>
    <name type="common">Dinoflagellate</name>
    <dbReference type="NCBI Taxonomy" id="89957"/>
    <lineage>
        <taxon>Eukaryota</taxon>
        <taxon>Sar</taxon>
        <taxon>Alveolata</taxon>
        <taxon>Dinophyceae</taxon>
        <taxon>Suessiales</taxon>
        <taxon>Suessiaceae</taxon>
        <taxon>Polarella</taxon>
    </lineage>
</organism>
<evidence type="ECO:0008006" key="11">
    <source>
        <dbReference type="Google" id="ProtNLM"/>
    </source>
</evidence>
<keyword evidence="8" id="KW-0812">Transmembrane</keyword>
<dbReference type="AlphaFoldDB" id="A0A813G0B2"/>
<proteinExistence type="inferred from homology"/>
<feature type="binding site" description="axial binding residue" evidence="7">
    <location>
        <position position="163"/>
    </location>
    <ligand>
        <name>heme</name>
        <dbReference type="ChEBI" id="CHEBI:30413"/>
    </ligand>
    <ligandPart>
        <name>Fe</name>
        <dbReference type="ChEBI" id="CHEBI:18248"/>
    </ligandPart>
</feature>
<sequence>MLQASYEEGGALAALSKDALTDNLLTFMFGGFDTTSIALTYALYLLAKNPEQWDRLRQEVDAVVEPGFQLSIKELKDLPYCTKVVKETLRLYPPAPLTARTTTSSFDLDGLPVEEDVHVLIPIWWVHRDKDVWPEPERFDPDRFDKEVPAGAWIPFSDGLWNCVGYRFAMAESTILLAGLVRSLTWRLPDDYILTPSCNYYYYYCCCCSRCCCRCKGTQRVPHRSFVVLCWLFYSCLL</sequence>
<comment type="similarity">
    <text evidence="1">Belongs to the cytochrome P450 family.</text>
</comment>
<keyword evidence="8" id="KW-0472">Membrane</keyword>
<dbReference type="PANTHER" id="PTHR24291:SF50">
    <property type="entry name" value="BIFUNCTIONAL ALBAFLAVENONE MONOOXYGENASE_TERPENE SYNTHASE"/>
    <property type="match status" value="1"/>
</dbReference>
<evidence type="ECO:0000313" key="9">
    <source>
        <dbReference type="EMBL" id="CAE8616271.1"/>
    </source>
</evidence>
<keyword evidence="4" id="KW-0560">Oxidoreductase</keyword>
<evidence type="ECO:0000256" key="2">
    <source>
        <dbReference type="ARBA" id="ARBA00022617"/>
    </source>
</evidence>
<evidence type="ECO:0000256" key="4">
    <source>
        <dbReference type="ARBA" id="ARBA00023002"/>
    </source>
</evidence>
<dbReference type="SUPFAM" id="SSF48264">
    <property type="entry name" value="Cytochrome P450"/>
    <property type="match status" value="1"/>
</dbReference>
<evidence type="ECO:0000313" key="10">
    <source>
        <dbReference type="Proteomes" id="UP000654075"/>
    </source>
</evidence>
<keyword evidence="8" id="KW-1133">Transmembrane helix</keyword>
<dbReference type="InterPro" id="IPR002401">
    <property type="entry name" value="Cyt_P450_E_grp-I"/>
</dbReference>
<keyword evidence="2 7" id="KW-0349">Heme</keyword>
<keyword evidence="6" id="KW-0503">Monooxygenase</keyword>
<dbReference type="Gene3D" id="1.10.630.10">
    <property type="entry name" value="Cytochrome P450"/>
    <property type="match status" value="1"/>
</dbReference>
<evidence type="ECO:0000256" key="5">
    <source>
        <dbReference type="ARBA" id="ARBA00023004"/>
    </source>
</evidence>
<dbReference type="OMA" id="MIFAGNE"/>
<feature type="transmembrane region" description="Helical" evidence="8">
    <location>
        <begin position="24"/>
        <end position="47"/>
    </location>
</feature>